<evidence type="ECO:0000256" key="1">
    <source>
        <dbReference type="SAM" id="Phobius"/>
    </source>
</evidence>
<keyword evidence="1" id="KW-0472">Membrane</keyword>
<keyword evidence="3" id="KW-1185">Reference proteome</keyword>
<keyword evidence="1" id="KW-1133">Transmembrane helix</keyword>
<accession>A0A7I8DQW0</accession>
<dbReference type="AlphaFoldDB" id="A0A7I8DQW0"/>
<name>A0A7I8DQW0_9FIRM</name>
<sequence length="83" mass="9589">MLGHKDYIILVFPAKIHDFIKDNFSFQILDAVKVIKMAGVILILFLPIYLFSKNHGKIMKSVKSIIDKEIQLIRINKFGRITS</sequence>
<evidence type="ECO:0000313" key="2">
    <source>
        <dbReference type="EMBL" id="BCJ99485.1"/>
    </source>
</evidence>
<dbReference type="KEGG" id="acht:bsdcttw_25260"/>
<reference evidence="2 3" key="2">
    <citation type="submission" date="2020-08" db="EMBL/GenBank/DDBJ databases">
        <authorList>
            <person name="Ueki A."/>
            <person name="Tonouchi A."/>
        </authorList>
    </citation>
    <scope>NUCLEOTIDE SEQUENCE [LARGE SCALE GENOMIC DNA]</scope>
    <source>
        <strain evidence="2 3">CTTW</strain>
    </source>
</reference>
<dbReference type="Proteomes" id="UP000515703">
    <property type="component" value="Chromosome"/>
</dbReference>
<organism evidence="2 3">
    <name type="scientific">Anaerocolumna chitinilytica</name>
    <dbReference type="NCBI Taxonomy" id="1727145"/>
    <lineage>
        <taxon>Bacteria</taxon>
        <taxon>Bacillati</taxon>
        <taxon>Bacillota</taxon>
        <taxon>Clostridia</taxon>
        <taxon>Lachnospirales</taxon>
        <taxon>Lachnospiraceae</taxon>
        <taxon>Anaerocolumna</taxon>
    </lineage>
</organism>
<gene>
    <name evidence="2" type="ORF">bsdcttw_25260</name>
</gene>
<proteinExistence type="predicted"/>
<dbReference type="EMBL" id="AP023368">
    <property type="protein sequence ID" value="BCJ99485.1"/>
    <property type="molecule type" value="Genomic_DNA"/>
</dbReference>
<evidence type="ECO:0000313" key="3">
    <source>
        <dbReference type="Proteomes" id="UP000515703"/>
    </source>
</evidence>
<keyword evidence="1" id="KW-0812">Transmembrane</keyword>
<reference evidence="2 3" key="1">
    <citation type="submission" date="2020-08" db="EMBL/GenBank/DDBJ databases">
        <title>Draft genome sequencing of an Anaerocolumna strain isolated from anoxic soil subjected to BSD treatment.</title>
        <authorList>
            <person name="Uek A."/>
            <person name="Tonouchi A."/>
        </authorList>
    </citation>
    <scope>NUCLEOTIDE SEQUENCE [LARGE SCALE GENOMIC DNA]</scope>
    <source>
        <strain evidence="2 3">CTTW</strain>
    </source>
</reference>
<feature type="transmembrane region" description="Helical" evidence="1">
    <location>
        <begin position="34"/>
        <end position="51"/>
    </location>
</feature>
<protein>
    <submittedName>
        <fullName evidence="2">Uncharacterized protein</fullName>
    </submittedName>
</protein>